<dbReference type="OrthoDB" id="9809490at2"/>
<evidence type="ECO:0000313" key="3">
    <source>
        <dbReference type="Proteomes" id="UP000247978"/>
    </source>
</evidence>
<sequence>MFIKRSTIFLLTFTLFMLFGCDLEEGIENESTVIEINEVTAITDLEHTEYFRNLALEHILEGEINKKGAAVGFHYDRLPTKKGEVIEGTETKPNELGVYEAEVVVNHVEKTSNGGKSTFFPKDWDTQQVVDAINEAYESKEFISGNTYEGLTKEGMVIRMYVDEQEKIISAFPIY</sequence>
<dbReference type="Proteomes" id="UP000247978">
    <property type="component" value="Unassembled WGS sequence"/>
</dbReference>
<dbReference type="RefSeq" id="WP_110394061.1">
    <property type="nucleotide sequence ID" value="NZ_JADIJL010000013.1"/>
</dbReference>
<name>A0A2V3W6W4_9BACI</name>
<evidence type="ECO:0000313" key="2">
    <source>
        <dbReference type="EMBL" id="PXW89326.1"/>
    </source>
</evidence>
<dbReference type="EMBL" id="QJJQ01000002">
    <property type="protein sequence ID" value="PXW89326.1"/>
    <property type="molecule type" value="Genomic_DNA"/>
</dbReference>
<proteinExistence type="predicted"/>
<dbReference type="GO" id="GO:0004519">
    <property type="term" value="F:endonuclease activity"/>
    <property type="evidence" value="ECO:0007669"/>
    <property type="project" value="InterPro"/>
</dbReference>
<dbReference type="InterPro" id="IPR029501">
    <property type="entry name" value="EndoU_bac"/>
</dbReference>
<organism evidence="2 3">
    <name type="scientific">Pseudogracilibacillus auburnensis</name>
    <dbReference type="NCBI Taxonomy" id="1494959"/>
    <lineage>
        <taxon>Bacteria</taxon>
        <taxon>Bacillati</taxon>
        <taxon>Bacillota</taxon>
        <taxon>Bacilli</taxon>
        <taxon>Bacillales</taxon>
        <taxon>Bacillaceae</taxon>
        <taxon>Pseudogracilibacillus</taxon>
    </lineage>
</organism>
<accession>A0A2V3W6W4</accession>
<keyword evidence="3" id="KW-1185">Reference proteome</keyword>
<reference evidence="2 3" key="1">
    <citation type="submission" date="2018-05" db="EMBL/GenBank/DDBJ databases">
        <title>Genomic Encyclopedia of Type Strains, Phase IV (KMG-IV): sequencing the most valuable type-strain genomes for metagenomic binning, comparative biology and taxonomic classification.</title>
        <authorList>
            <person name="Goeker M."/>
        </authorList>
    </citation>
    <scope>NUCLEOTIDE SEQUENCE [LARGE SCALE GENOMIC DNA]</scope>
    <source>
        <strain evidence="2 3">DSM 28556</strain>
    </source>
</reference>
<comment type="caution">
    <text evidence="2">The sequence shown here is derived from an EMBL/GenBank/DDBJ whole genome shotgun (WGS) entry which is preliminary data.</text>
</comment>
<gene>
    <name evidence="2" type="ORF">DFR56_102102</name>
</gene>
<dbReference type="PROSITE" id="PS51257">
    <property type="entry name" value="PROKAR_LIPOPROTEIN"/>
    <property type="match status" value="1"/>
</dbReference>
<dbReference type="AlphaFoldDB" id="A0A2V3W6W4"/>
<evidence type="ECO:0000259" key="1">
    <source>
        <dbReference type="Pfam" id="PF14436"/>
    </source>
</evidence>
<dbReference type="Pfam" id="PF14436">
    <property type="entry name" value="EndoU_bacteria"/>
    <property type="match status" value="1"/>
</dbReference>
<feature type="domain" description="Bacterial EndoU nuclease" evidence="1">
    <location>
        <begin position="55"/>
        <end position="174"/>
    </location>
</feature>
<protein>
    <submittedName>
        <fullName evidence="2">EndoU nuclease-like protein</fullName>
    </submittedName>
</protein>